<dbReference type="EMBL" id="FONT01000001">
    <property type="protein sequence ID" value="SFE36716.1"/>
    <property type="molecule type" value="Genomic_DNA"/>
</dbReference>
<comment type="similarity">
    <text evidence="1">Belongs to the carbon-nitrogen hydrolase superfamily. NIT1/NIT2 family.</text>
</comment>
<gene>
    <name evidence="3" type="ORF">SAMN05192532_101534</name>
</gene>
<dbReference type="Gene3D" id="3.60.110.10">
    <property type="entry name" value="Carbon-nitrogen hydrolase"/>
    <property type="match status" value="1"/>
</dbReference>
<feature type="domain" description="CN hydrolase" evidence="2">
    <location>
        <begin position="6"/>
        <end position="241"/>
    </location>
</feature>
<organism evidence="3 4">
    <name type="scientific">Alteribacillus iranensis</name>
    <dbReference type="NCBI Taxonomy" id="930128"/>
    <lineage>
        <taxon>Bacteria</taxon>
        <taxon>Bacillati</taxon>
        <taxon>Bacillota</taxon>
        <taxon>Bacilli</taxon>
        <taxon>Bacillales</taxon>
        <taxon>Bacillaceae</taxon>
        <taxon>Alteribacillus</taxon>
    </lineage>
</organism>
<evidence type="ECO:0000313" key="4">
    <source>
        <dbReference type="Proteomes" id="UP000199516"/>
    </source>
</evidence>
<keyword evidence="3" id="KW-0378">Hydrolase</keyword>
<name>A0A1I1ZYM6_9BACI</name>
<dbReference type="SUPFAM" id="SSF56317">
    <property type="entry name" value="Carbon-nitrogen hydrolase"/>
    <property type="match status" value="1"/>
</dbReference>
<dbReference type="InterPro" id="IPR036526">
    <property type="entry name" value="C-N_Hydrolase_sf"/>
</dbReference>
<dbReference type="GO" id="GO:0016787">
    <property type="term" value="F:hydrolase activity"/>
    <property type="evidence" value="ECO:0007669"/>
    <property type="project" value="UniProtKB-KW"/>
</dbReference>
<dbReference type="RefSeq" id="WP_091656969.1">
    <property type="nucleotide sequence ID" value="NZ_FONT01000001.1"/>
</dbReference>
<dbReference type="Proteomes" id="UP000199516">
    <property type="component" value="Unassembled WGS sequence"/>
</dbReference>
<dbReference type="Pfam" id="PF00795">
    <property type="entry name" value="CN_hydrolase"/>
    <property type="match status" value="1"/>
</dbReference>
<reference evidence="3 4" key="1">
    <citation type="submission" date="2016-10" db="EMBL/GenBank/DDBJ databases">
        <authorList>
            <person name="de Groot N.N."/>
        </authorList>
    </citation>
    <scope>NUCLEOTIDE SEQUENCE [LARGE SCALE GENOMIC DNA]</scope>
    <source>
        <strain evidence="3 4">DSM 23995</strain>
    </source>
</reference>
<dbReference type="OrthoDB" id="9811121at2"/>
<dbReference type="InterPro" id="IPR003010">
    <property type="entry name" value="C-N_Hydrolase"/>
</dbReference>
<dbReference type="STRING" id="930128.SAMN05192532_101534"/>
<protein>
    <submittedName>
        <fullName evidence="3">Predicted amidohydrolase</fullName>
    </submittedName>
</protein>
<accession>A0A1I1ZYM6</accession>
<dbReference type="PANTHER" id="PTHR23088">
    <property type="entry name" value="NITRILASE-RELATED"/>
    <property type="match status" value="1"/>
</dbReference>
<dbReference type="PROSITE" id="PS50263">
    <property type="entry name" value="CN_HYDROLASE"/>
    <property type="match status" value="1"/>
</dbReference>
<sequence>MNKRKYKVGIAQIPSSAGDIDENESRCLHACLEAKKKEVSLLVFPELVWSGYFLSKAAFYSLAAPATRDSRPVRFFRELSRKLEGGIVFSFPERDRNHLFITCGFVDEKNHTLHFYRKSKLWGKEKYIFTPGEKNYEPLPTQFGQIGLLVCYDIEFPEPARTLAKKETDIIICPSVWSNQAETRWNVQLPCRALDNQCFVVGANTIHSTACGQSQVCDPYGNVVTKASSHEKQILTTFIDRDTIKQARQDIPYLEELDF</sequence>
<evidence type="ECO:0000313" key="3">
    <source>
        <dbReference type="EMBL" id="SFE36716.1"/>
    </source>
</evidence>
<dbReference type="AlphaFoldDB" id="A0A1I1ZYM6"/>
<dbReference type="PANTHER" id="PTHR23088:SF27">
    <property type="entry name" value="DEAMINATED GLUTATHIONE AMIDASE"/>
    <property type="match status" value="1"/>
</dbReference>
<keyword evidence="4" id="KW-1185">Reference proteome</keyword>
<evidence type="ECO:0000259" key="2">
    <source>
        <dbReference type="PROSITE" id="PS50263"/>
    </source>
</evidence>
<evidence type="ECO:0000256" key="1">
    <source>
        <dbReference type="ARBA" id="ARBA00010613"/>
    </source>
</evidence>
<proteinExistence type="inferred from homology"/>